<feature type="compositionally biased region" description="Basic and acidic residues" evidence="1">
    <location>
        <begin position="182"/>
        <end position="202"/>
    </location>
</feature>
<evidence type="ECO:0000256" key="2">
    <source>
        <dbReference type="SAM" id="Phobius"/>
    </source>
</evidence>
<gene>
    <name evidence="3" type="ORF">PG994_004403</name>
</gene>
<protein>
    <submittedName>
        <fullName evidence="3">Uncharacterized protein</fullName>
    </submittedName>
</protein>
<sequence length="254" mass="28014">MLYNRPTSIIPTLLLRRRSALTAAVAWLYLYSAGALGALVFVNPAQKFEGDAVDFATNPVHPVSSNFKVEWTTDEVLQSPLSLLLFQNNSPPEDAEYIFLRNMHIGNITFPNKKGIWQWTVVTNQTLDHSNVFSFSLFFEGNGNPRPSAGSSTSPARKDKEQHRDYATTGGGSSAYISGDKYCQDRDGDVESQEQQKQHTGELHPMPLCEVETPPDDSVMQRQGRGPAELGAWESAELAGDPVHAILGRANHGR</sequence>
<feature type="compositionally biased region" description="Basic and acidic residues" evidence="1">
    <location>
        <begin position="156"/>
        <end position="166"/>
    </location>
</feature>
<dbReference type="EMBL" id="JAQQWL010000005">
    <property type="protein sequence ID" value="KAK8073504.1"/>
    <property type="molecule type" value="Genomic_DNA"/>
</dbReference>
<evidence type="ECO:0000313" key="3">
    <source>
        <dbReference type="EMBL" id="KAK8073504.1"/>
    </source>
</evidence>
<dbReference type="RefSeq" id="XP_066717979.1">
    <property type="nucleotide sequence ID" value="XM_066855812.1"/>
</dbReference>
<comment type="caution">
    <text evidence="3">The sequence shown here is derived from an EMBL/GenBank/DDBJ whole genome shotgun (WGS) entry which is preliminary data.</text>
</comment>
<keyword evidence="2" id="KW-0472">Membrane</keyword>
<dbReference type="GeneID" id="92088875"/>
<keyword evidence="4" id="KW-1185">Reference proteome</keyword>
<proteinExistence type="predicted"/>
<accession>A0ABR1VUC9</accession>
<evidence type="ECO:0000313" key="4">
    <source>
        <dbReference type="Proteomes" id="UP001480595"/>
    </source>
</evidence>
<keyword evidence="2" id="KW-1133">Transmembrane helix</keyword>
<reference evidence="3 4" key="1">
    <citation type="submission" date="2023-01" db="EMBL/GenBank/DDBJ databases">
        <title>Analysis of 21 Apiospora genomes using comparative genomics revels a genus with tremendous synthesis potential of carbohydrate active enzymes and secondary metabolites.</title>
        <authorList>
            <person name="Sorensen T."/>
        </authorList>
    </citation>
    <scope>NUCLEOTIDE SEQUENCE [LARGE SCALE GENOMIC DNA]</scope>
    <source>
        <strain evidence="3 4">CBS 135458</strain>
    </source>
</reference>
<feature type="region of interest" description="Disordered" evidence="1">
    <location>
        <begin position="144"/>
        <end position="228"/>
    </location>
</feature>
<evidence type="ECO:0000256" key="1">
    <source>
        <dbReference type="SAM" id="MobiDB-lite"/>
    </source>
</evidence>
<organism evidence="3 4">
    <name type="scientific">Apiospora phragmitis</name>
    <dbReference type="NCBI Taxonomy" id="2905665"/>
    <lineage>
        <taxon>Eukaryota</taxon>
        <taxon>Fungi</taxon>
        <taxon>Dikarya</taxon>
        <taxon>Ascomycota</taxon>
        <taxon>Pezizomycotina</taxon>
        <taxon>Sordariomycetes</taxon>
        <taxon>Xylariomycetidae</taxon>
        <taxon>Amphisphaeriales</taxon>
        <taxon>Apiosporaceae</taxon>
        <taxon>Apiospora</taxon>
    </lineage>
</organism>
<name>A0ABR1VUC9_9PEZI</name>
<keyword evidence="2" id="KW-0812">Transmembrane</keyword>
<dbReference type="Proteomes" id="UP001480595">
    <property type="component" value="Unassembled WGS sequence"/>
</dbReference>
<feature type="transmembrane region" description="Helical" evidence="2">
    <location>
        <begin position="21"/>
        <end position="42"/>
    </location>
</feature>